<reference evidence="6 7" key="1">
    <citation type="journal article" date="2016" name="G3 (Bethesda)">
        <title>First Draft Assembly and Annotation of the Genome of a California Endemic Oak Quercus lobata Nee (Fagaceae).</title>
        <authorList>
            <person name="Sork V.L."/>
            <person name="Fitz-Gibbon S.T."/>
            <person name="Puiu D."/>
            <person name="Crepeau M."/>
            <person name="Gugger P.F."/>
            <person name="Sherman R."/>
            <person name="Stevens K."/>
            <person name="Langley C.H."/>
            <person name="Pellegrini M."/>
            <person name="Salzberg S.L."/>
        </authorList>
    </citation>
    <scope>NUCLEOTIDE SEQUENCE [LARGE SCALE GENOMIC DNA]</scope>
    <source>
        <strain evidence="6 7">cv. SW786</strain>
    </source>
</reference>
<dbReference type="Gene3D" id="3.40.50.300">
    <property type="entry name" value="P-loop containing nucleotide triphosphate hydrolases"/>
    <property type="match status" value="1"/>
</dbReference>
<dbReference type="PRINTS" id="PR00364">
    <property type="entry name" value="DISEASERSIST"/>
</dbReference>
<dbReference type="PANTHER" id="PTHR11017">
    <property type="entry name" value="LEUCINE-RICH REPEAT-CONTAINING PROTEIN"/>
    <property type="match status" value="1"/>
</dbReference>
<dbReference type="InterPro" id="IPR027417">
    <property type="entry name" value="P-loop_NTPase"/>
</dbReference>
<reference evidence="6" key="2">
    <citation type="submission" date="2021-01" db="UniProtKB">
        <authorList>
            <consortium name="EnsemblPlants"/>
        </authorList>
    </citation>
    <scope>IDENTIFICATION</scope>
</reference>
<dbReference type="Gene3D" id="3.80.10.10">
    <property type="entry name" value="Ribonuclease Inhibitor"/>
    <property type="match status" value="2"/>
</dbReference>
<keyword evidence="2" id="KW-0677">Repeat</keyword>
<dbReference type="InterPro" id="IPR002182">
    <property type="entry name" value="NB-ARC"/>
</dbReference>
<dbReference type="InterPro" id="IPR058546">
    <property type="entry name" value="RPS4B/Roq1-like_LRR"/>
</dbReference>
<dbReference type="InParanoid" id="A0A7N2MEN3"/>
<dbReference type="EMBL" id="LRBV02000008">
    <property type="status" value="NOT_ANNOTATED_CDS"/>
    <property type="molecule type" value="Genomic_DNA"/>
</dbReference>
<organism evidence="6 7">
    <name type="scientific">Quercus lobata</name>
    <name type="common">Valley oak</name>
    <dbReference type="NCBI Taxonomy" id="97700"/>
    <lineage>
        <taxon>Eukaryota</taxon>
        <taxon>Viridiplantae</taxon>
        <taxon>Streptophyta</taxon>
        <taxon>Embryophyta</taxon>
        <taxon>Tracheophyta</taxon>
        <taxon>Spermatophyta</taxon>
        <taxon>Magnoliopsida</taxon>
        <taxon>eudicotyledons</taxon>
        <taxon>Gunneridae</taxon>
        <taxon>Pentapetalae</taxon>
        <taxon>rosids</taxon>
        <taxon>fabids</taxon>
        <taxon>Fagales</taxon>
        <taxon>Fagaceae</taxon>
        <taxon>Quercus</taxon>
    </lineage>
</organism>
<dbReference type="Pfam" id="PF23286">
    <property type="entry name" value="LRR_13"/>
    <property type="match status" value="1"/>
</dbReference>
<dbReference type="PANTHER" id="PTHR11017:SF527">
    <property type="entry name" value="TMV RESISTANCE PROTEIN N-LIKE"/>
    <property type="match status" value="1"/>
</dbReference>
<dbReference type="Pfam" id="PF07725">
    <property type="entry name" value="LRR_3"/>
    <property type="match status" value="1"/>
</dbReference>
<keyword evidence="7" id="KW-1185">Reference proteome</keyword>
<dbReference type="Gramene" id="QL08p044346:mrna">
    <property type="protein sequence ID" value="QL08p044346:mrna"/>
    <property type="gene ID" value="QL08p044346"/>
</dbReference>
<protein>
    <recommendedName>
        <fullName evidence="8">NB-ARC domain-containing protein</fullName>
    </recommendedName>
</protein>
<dbReference type="OMA" id="MANERNW"/>
<feature type="domain" description="Disease resistance protein RPS4B/Roq1-like leucine-rich repeats" evidence="5">
    <location>
        <begin position="369"/>
        <end position="455"/>
    </location>
</feature>
<keyword evidence="1" id="KW-0433">Leucine-rich repeat</keyword>
<evidence type="ECO:0000256" key="2">
    <source>
        <dbReference type="ARBA" id="ARBA00022737"/>
    </source>
</evidence>
<dbReference type="GO" id="GO:0043531">
    <property type="term" value="F:ADP binding"/>
    <property type="evidence" value="ECO:0007669"/>
    <property type="project" value="InterPro"/>
</dbReference>
<evidence type="ECO:0000313" key="7">
    <source>
        <dbReference type="Proteomes" id="UP000594261"/>
    </source>
</evidence>
<dbReference type="Proteomes" id="UP000594261">
    <property type="component" value="Chromosome 8"/>
</dbReference>
<evidence type="ECO:0000313" key="6">
    <source>
        <dbReference type="EnsemblPlants" id="QL08p044346:mrna"/>
    </source>
</evidence>
<evidence type="ECO:0000256" key="3">
    <source>
        <dbReference type="ARBA" id="ARBA00022821"/>
    </source>
</evidence>
<accession>A0A7N2MEN3</accession>
<evidence type="ECO:0000259" key="5">
    <source>
        <dbReference type="Pfam" id="PF23286"/>
    </source>
</evidence>
<dbReference type="SUPFAM" id="SSF52540">
    <property type="entry name" value="P-loop containing nucleoside triphosphate hydrolases"/>
    <property type="match status" value="1"/>
</dbReference>
<dbReference type="Pfam" id="PF00931">
    <property type="entry name" value="NB-ARC"/>
    <property type="match status" value="1"/>
</dbReference>
<evidence type="ECO:0000256" key="1">
    <source>
        <dbReference type="ARBA" id="ARBA00022614"/>
    </source>
</evidence>
<sequence length="456" mass="52463">MIGIYGTGGIGKTTIARVVYDSFSSQFEASSFLHDVRETYERQGLVYLQKKLLSDILMERNIIVKSKYAGVQLIKHSLCNKKVLLVFDDVGDWDQLWSLVGERGRYGPGSRIIITTRDKHLPMALEVDEIYSPAEMSNDEALRLFSLTCFGSEHTPEDKNCLRMHRLLQQMGREIVCRECPKWPWRRSRLWLPEDIDAVLTDNMGTDAINSIVLNLPVQKKVHWHPEAFSKIPNLQLLKIHNVQLQHELTHFPNGLRFVEWSGYSSKSLPSNFEPEKLVELIMCHSNIELLWKGVKKLYRLRSIKLSHSQNLISTPDFSEAPWLKRINFEGCTNFVNVHPSVGVLRRLTLLNLKDCTSLKSLPRKLEMKSLEILILSGCSKVKEIPEFAKDMERLRELHLNGTTIKYLPSSIEHLTGLTLLNLSHCENLVGLPRAVFRMEYLKEFYVFGCSKLGEE</sequence>
<feature type="domain" description="NB-ARC" evidence="4">
    <location>
        <begin position="1"/>
        <end position="151"/>
    </location>
</feature>
<keyword evidence="3" id="KW-0611">Plant defense</keyword>
<dbReference type="InterPro" id="IPR032675">
    <property type="entry name" value="LRR_dom_sf"/>
</dbReference>
<evidence type="ECO:0008006" key="8">
    <source>
        <dbReference type="Google" id="ProtNLM"/>
    </source>
</evidence>
<dbReference type="SUPFAM" id="SSF52058">
    <property type="entry name" value="L domain-like"/>
    <property type="match status" value="1"/>
</dbReference>
<dbReference type="InterPro" id="IPR044974">
    <property type="entry name" value="Disease_R_plants"/>
</dbReference>
<proteinExistence type="predicted"/>
<dbReference type="AlphaFoldDB" id="A0A7N2MEN3"/>
<evidence type="ECO:0000259" key="4">
    <source>
        <dbReference type="Pfam" id="PF00931"/>
    </source>
</evidence>
<dbReference type="GO" id="GO:0006952">
    <property type="term" value="P:defense response"/>
    <property type="evidence" value="ECO:0007669"/>
    <property type="project" value="InterPro"/>
</dbReference>
<name>A0A7N2MEN3_QUELO</name>
<dbReference type="InterPro" id="IPR011713">
    <property type="entry name" value="Leu-rich_rpt_3"/>
</dbReference>
<dbReference type="EnsemblPlants" id="QL08p044346:mrna">
    <property type="protein sequence ID" value="QL08p044346:mrna"/>
    <property type="gene ID" value="QL08p044346"/>
</dbReference>